<dbReference type="Proteomes" id="UP001140234">
    <property type="component" value="Unassembled WGS sequence"/>
</dbReference>
<keyword evidence="2" id="KW-1185">Reference proteome</keyword>
<comment type="caution">
    <text evidence="1">The sequence shown here is derived from an EMBL/GenBank/DDBJ whole genome shotgun (WGS) entry which is preliminary data.</text>
</comment>
<name>A0ACC1K6U1_9FUNG</name>
<dbReference type="EMBL" id="JANBUJ010000061">
    <property type="protein sequence ID" value="KAJ2774830.1"/>
    <property type="molecule type" value="Genomic_DNA"/>
</dbReference>
<organism evidence="1 2">
    <name type="scientific">Coemansia nantahalensis</name>
    <dbReference type="NCBI Taxonomy" id="2789366"/>
    <lineage>
        <taxon>Eukaryota</taxon>
        <taxon>Fungi</taxon>
        <taxon>Fungi incertae sedis</taxon>
        <taxon>Zoopagomycota</taxon>
        <taxon>Kickxellomycotina</taxon>
        <taxon>Kickxellomycetes</taxon>
        <taxon>Kickxellales</taxon>
        <taxon>Kickxellaceae</taxon>
        <taxon>Coemansia</taxon>
    </lineage>
</organism>
<evidence type="ECO:0000313" key="1">
    <source>
        <dbReference type="EMBL" id="KAJ2774830.1"/>
    </source>
</evidence>
<gene>
    <name evidence="1" type="ORF">IWQ57_000650</name>
</gene>
<reference evidence="1" key="1">
    <citation type="submission" date="2022-07" db="EMBL/GenBank/DDBJ databases">
        <title>Phylogenomic reconstructions and comparative analyses of Kickxellomycotina fungi.</title>
        <authorList>
            <person name="Reynolds N.K."/>
            <person name="Stajich J.E."/>
            <person name="Barry K."/>
            <person name="Grigoriev I.V."/>
            <person name="Crous P."/>
            <person name="Smith M.E."/>
        </authorList>
    </citation>
    <scope>NUCLEOTIDE SEQUENCE</scope>
    <source>
        <strain evidence="1">CBS 109366</strain>
    </source>
</reference>
<accession>A0ACC1K6U1</accession>
<sequence>MAALATVDALDERVARGVAFEAREIRDRAGGARQASSYIQSFIGDYLDDTAAVLRQLQACGGDSGAAARRLARTLEWREETKVYPARRQAAAPLVVNADGLVVVRSRQAPLLAAQRGREGYMHGVGALEDARVGLRAAYERFGVAAQAAVVVAVETLRLAEVGADTALELAAVAAEHYPQTVARVYVTAASSVLLEHARLALQPALRKLDARQRQRIVFMRADALSAEMTEIGEYMLQKQRQQQQQQRPRPLLSVVERVRGVLSRSASSIFSGDSEAGDSDDFRTACGEQTPEPEPARSVLSLEFHGKGATAGQNGTLVVEAANALTPVQLASLQRAVQGVQRMLGSIGEGFGGADPAMALAATKSKLAQQADLLMSTVAALSAAVSMRRPEPPAPTKQRAFYVAPARPAGASAGGGVGSWLGGLALQLLALPLGLLFGRRRDAMAAALRALLARAVRTTLRRLRRRSGLHTLLLLAYNHLHVYAVVLWTSALLAWQANAALIAASLSKQLHLGIAY</sequence>
<evidence type="ECO:0000313" key="2">
    <source>
        <dbReference type="Proteomes" id="UP001140234"/>
    </source>
</evidence>
<protein>
    <submittedName>
        <fullName evidence="1">Uncharacterized protein</fullName>
    </submittedName>
</protein>
<proteinExistence type="predicted"/>